<sequence>MHTTRRPVPSKAALRALRQLAYVASGTACGAAAIVYEERRRRIQFFKQVAENGRVIRSFADKRRNHAIAAAVLQDYDAFDAIQHGGWSVQDPHPTHARRRRSRSRTLEDLEDGQGRWLQGSHEEYLPSQVEKGYEDLSRGGPMSLEDEAVHAPLRQPEGRTRHSTPIPRPIFDQPTTRPARGRLPSRTPDQAATVSMHDLSPAERATQVVDMWSQRFGRLPGRSIDLSESWRAVLGEAADSKQLILLDPNLLESAEELCRRSIRLRLPDLLLQFCRWAESEGMLKEVAPTIASELFIIEQPEDFGTTQDFLLGWLEQSPIRSRSKDLRLAQLQLNIMRSGTKTMAELQVFLEESMLSRRDETVDQIKSLISQLIRSHRSARATDALVAFISSTNVDRAELSRLVDSSVEDMITAGDFASCRRCISALSTKDYTASGRLLTRLWESIDQAQDLLDTFQSFGLEGVRSKATIQSLLNAILDYGPRDFALSELYGTRSGLWSGALVRKWQGQTGHVKAIKDFWKVQNLVGDRPLDPVLYTAVLRIAHDAGLSSECAAIKQHRKRVIAAASNDNAITAIMQATQQFDWAAVRSNIAQLTIEGFVTMQTQRRMQLFDPIFKAFTATDFDVNGLYLMVLELCKRIYPSTSPAHALRLLSASLIRCGNIGALVKVRSMAKDLLKRELLLSPVDVADYLRCYYYTFRPSTAVLADVMRKLSQGSWSSASRFCVPLLLVANSHEAKWNQQKRSTEHIRNILKRALSSFDDPVFRHEIMRSVGDRSVGETCQSLSAGDGLTIRKKSGPLVYEITTSRKSSIVGAAESLVKEIELERLRLDDPNRAESIDSGFATKASSSDNLTQLMMEIAQLDLSHNEEGVKLESYSTHDHFLHWKTKAMMHDSNVSGDHERTERLLNELSTSTFAPPSSSLTSLAVASAGSLSPELAEALKERIELVGADTSLARLTNLIASLSGPDIDARALQRRGVLDELKDVVSSEYQLLAECGHLVNHSLATALANVLIDARQPATAVELLRHALRLPQVRSDTAGSAPMLSLLKAYLQLGRLDGVRWVVGSMLTNDERIDKTFITALKAGRSLWQQKKNVSRAKREKILQELDFVQELCLTKKTEQIQQAADVGNELVRFLAANAKQKSKGPVLEENAEYVDALIVESVCKDIMTISQRSHHKSKMAQDIPHPEDLVLRKHFSHVETDWMQVEVAA</sequence>
<protein>
    <submittedName>
        <fullName evidence="3">Uncharacterized protein</fullName>
    </submittedName>
</protein>
<organism evidence="3 4">
    <name type="scientific">Elsinoe ampelina</name>
    <dbReference type="NCBI Taxonomy" id="302913"/>
    <lineage>
        <taxon>Eukaryota</taxon>
        <taxon>Fungi</taxon>
        <taxon>Dikarya</taxon>
        <taxon>Ascomycota</taxon>
        <taxon>Pezizomycotina</taxon>
        <taxon>Dothideomycetes</taxon>
        <taxon>Dothideomycetidae</taxon>
        <taxon>Myriangiales</taxon>
        <taxon>Elsinoaceae</taxon>
        <taxon>Elsinoe</taxon>
    </lineage>
</organism>
<feature type="region of interest" description="Disordered" evidence="1">
    <location>
        <begin position="153"/>
        <end position="189"/>
    </location>
</feature>
<reference evidence="4" key="1">
    <citation type="journal article" date="2020" name="Stud. Mycol.">
        <title>101 Dothideomycetes genomes: A test case for predicting lifestyles and emergence of pathogens.</title>
        <authorList>
            <person name="Haridas S."/>
            <person name="Albert R."/>
            <person name="Binder M."/>
            <person name="Bloem J."/>
            <person name="LaButti K."/>
            <person name="Salamov A."/>
            <person name="Andreopoulos B."/>
            <person name="Baker S."/>
            <person name="Barry K."/>
            <person name="Bills G."/>
            <person name="Bluhm B."/>
            <person name="Cannon C."/>
            <person name="Castanera R."/>
            <person name="Culley D."/>
            <person name="Daum C."/>
            <person name="Ezra D."/>
            <person name="Gonzalez J."/>
            <person name="Henrissat B."/>
            <person name="Kuo A."/>
            <person name="Liang C."/>
            <person name="Lipzen A."/>
            <person name="Lutzoni F."/>
            <person name="Magnuson J."/>
            <person name="Mondo S."/>
            <person name="Nolan M."/>
            <person name="Ohm R."/>
            <person name="Pangilinan J."/>
            <person name="Park H.-J."/>
            <person name="Ramirez L."/>
            <person name="Alfaro M."/>
            <person name="Sun H."/>
            <person name="Tritt A."/>
            <person name="Yoshinaga Y."/>
            <person name="Zwiers L.-H."/>
            <person name="Turgeon B."/>
            <person name="Goodwin S."/>
            <person name="Spatafora J."/>
            <person name="Crous P."/>
            <person name="Grigoriev I."/>
        </authorList>
    </citation>
    <scope>NUCLEOTIDE SEQUENCE [LARGE SCALE GENOMIC DNA]</scope>
    <source>
        <strain evidence="4">CECT 20119</strain>
    </source>
</reference>
<evidence type="ECO:0000256" key="1">
    <source>
        <dbReference type="SAM" id="MobiDB-lite"/>
    </source>
</evidence>
<dbReference type="AlphaFoldDB" id="A0A6A6GA17"/>
<feature type="compositionally biased region" description="Basic residues" evidence="1">
    <location>
        <begin position="95"/>
        <end position="104"/>
    </location>
</feature>
<proteinExistence type="predicted"/>
<keyword evidence="4" id="KW-1185">Reference proteome</keyword>
<dbReference type="OrthoDB" id="185373at2759"/>
<evidence type="ECO:0000313" key="4">
    <source>
        <dbReference type="Proteomes" id="UP000799538"/>
    </source>
</evidence>
<keyword evidence="2" id="KW-1133">Transmembrane helix</keyword>
<feature type="transmembrane region" description="Helical" evidence="2">
    <location>
        <begin position="20"/>
        <end position="36"/>
    </location>
</feature>
<dbReference type="Proteomes" id="UP000799538">
    <property type="component" value="Unassembled WGS sequence"/>
</dbReference>
<dbReference type="EMBL" id="ML992508">
    <property type="protein sequence ID" value="KAF2222606.1"/>
    <property type="molecule type" value="Genomic_DNA"/>
</dbReference>
<evidence type="ECO:0000256" key="2">
    <source>
        <dbReference type="SAM" id="Phobius"/>
    </source>
</evidence>
<accession>A0A6A6GA17</accession>
<dbReference type="PROSITE" id="PS51257">
    <property type="entry name" value="PROKAR_LIPOPROTEIN"/>
    <property type="match status" value="1"/>
</dbReference>
<keyword evidence="2" id="KW-0472">Membrane</keyword>
<evidence type="ECO:0000313" key="3">
    <source>
        <dbReference type="EMBL" id="KAF2222606.1"/>
    </source>
</evidence>
<feature type="region of interest" description="Disordered" evidence="1">
    <location>
        <begin position="87"/>
        <end position="124"/>
    </location>
</feature>
<keyword evidence="2" id="KW-0812">Transmembrane</keyword>
<name>A0A6A6GA17_9PEZI</name>
<gene>
    <name evidence="3" type="ORF">BDZ85DRAFT_263923</name>
</gene>